<dbReference type="InterPro" id="IPR050090">
    <property type="entry name" value="Tyrosine_recombinase_XerCD"/>
</dbReference>
<dbReference type="SUPFAM" id="SSF56349">
    <property type="entry name" value="DNA breaking-rejoining enzymes"/>
    <property type="match status" value="1"/>
</dbReference>
<feature type="domain" description="Tyr recombinase" evidence="4">
    <location>
        <begin position="219"/>
        <end position="403"/>
    </location>
</feature>
<dbReference type="GO" id="GO:0015074">
    <property type="term" value="P:DNA integration"/>
    <property type="evidence" value="ECO:0007669"/>
    <property type="project" value="InterPro"/>
</dbReference>
<evidence type="ECO:0000259" key="4">
    <source>
        <dbReference type="PROSITE" id="PS51898"/>
    </source>
</evidence>
<evidence type="ECO:0000256" key="3">
    <source>
        <dbReference type="ARBA" id="ARBA00023172"/>
    </source>
</evidence>
<dbReference type="Proteomes" id="UP001319200">
    <property type="component" value="Unassembled WGS sequence"/>
</dbReference>
<protein>
    <submittedName>
        <fullName evidence="5">Site-specific integrase</fullName>
    </submittedName>
</protein>
<dbReference type="PANTHER" id="PTHR30349:SF64">
    <property type="entry name" value="PROPHAGE INTEGRASE INTD-RELATED"/>
    <property type="match status" value="1"/>
</dbReference>
<keyword evidence="6" id="KW-1185">Reference proteome</keyword>
<keyword evidence="2" id="KW-0238">DNA-binding</keyword>
<dbReference type="Pfam" id="PF13102">
    <property type="entry name" value="Phage_int_SAM_5"/>
    <property type="match status" value="1"/>
</dbReference>
<evidence type="ECO:0000313" key="6">
    <source>
        <dbReference type="Proteomes" id="UP001319200"/>
    </source>
</evidence>
<organism evidence="5 6">
    <name type="scientific">Chryseosolibacter histidini</name>
    <dbReference type="NCBI Taxonomy" id="2782349"/>
    <lineage>
        <taxon>Bacteria</taxon>
        <taxon>Pseudomonadati</taxon>
        <taxon>Bacteroidota</taxon>
        <taxon>Cytophagia</taxon>
        <taxon>Cytophagales</taxon>
        <taxon>Chryseotaleaceae</taxon>
        <taxon>Chryseosolibacter</taxon>
    </lineage>
</organism>
<dbReference type="Gene3D" id="1.10.443.10">
    <property type="entry name" value="Intergrase catalytic core"/>
    <property type="match status" value="1"/>
</dbReference>
<dbReference type="InterPro" id="IPR025269">
    <property type="entry name" value="SAM-like_dom"/>
</dbReference>
<dbReference type="Pfam" id="PF00589">
    <property type="entry name" value="Phage_integrase"/>
    <property type="match status" value="1"/>
</dbReference>
<dbReference type="InterPro" id="IPR002104">
    <property type="entry name" value="Integrase_catalytic"/>
</dbReference>
<dbReference type="AlphaFoldDB" id="A0AAP2DGV9"/>
<dbReference type="RefSeq" id="WP_254161040.1">
    <property type="nucleotide sequence ID" value="NZ_JAHESF010000003.1"/>
</dbReference>
<dbReference type="GO" id="GO:0003677">
    <property type="term" value="F:DNA binding"/>
    <property type="evidence" value="ECO:0007669"/>
    <property type="project" value="UniProtKB-KW"/>
</dbReference>
<dbReference type="PANTHER" id="PTHR30349">
    <property type="entry name" value="PHAGE INTEGRASE-RELATED"/>
    <property type="match status" value="1"/>
</dbReference>
<dbReference type="Gene3D" id="1.10.150.130">
    <property type="match status" value="1"/>
</dbReference>
<evidence type="ECO:0000256" key="1">
    <source>
        <dbReference type="ARBA" id="ARBA00008857"/>
    </source>
</evidence>
<proteinExistence type="inferred from homology"/>
<dbReference type="InterPro" id="IPR011010">
    <property type="entry name" value="DNA_brk_join_enz"/>
</dbReference>
<dbReference type="InterPro" id="IPR010998">
    <property type="entry name" value="Integrase_recombinase_N"/>
</dbReference>
<sequence>MNKTLKIHFYLKKRGTYVSGDLPIYLRLTVDGKRTEFSTQREWDPSKWNQKAGRATGLKKEETRQLNSFLETLQSKIYEAQRELLNKGIDVTANLIRNKLLGKEEIGKTLLEVYSHHVQQVAALVGRGYAQGTLKRYKAALSSLEAFLKHQQKGDVPLRDLKYQFITDYEFFLKTVRNVDHNTAMGIIKKLKTIVRQCVANNWIEKDPFISFKIRIHDTNRAFLLQDELDRIIEKTFLSDRLTSVRDIFVFSCYTGLAYADVKKLTRADIVTGIDGEQWIYTERVKTEATTRLPILPAALRILEKYRTHPQCVNEGKLLPVISNAKMNEYLKEIAERCEINKELTFHCARHTFATTVTLTNGVPIETVSKMLGHRSLRTTQQYAKILDRKISDDMKALRNKLDSRSGDAATA</sequence>
<accession>A0AAP2DGV9</accession>
<dbReference type="InterPro" id="IPR035386">
    <property type="entry name" value="Arm-DNA-bind_5"/>
</dbReference>
<dbReference type="GO" id="GO:0006310">
    <property type="term" value="P:DNA recombination"/>
    <property type="evidence" value="ECO:0007669"/>
    <property type="project" value="UniProtKB-KW"/>
</dbReference>
<dbReference type="Pfam" id="PF17293">
    <property type="entry name" value="Arm-DNA-bind_5"/>
    <property type="match status" value="1"/>
</dbReference>
<dbReference type="InterPro" id="IPR013762">
    <property type="entry name" value="Integrase-like_cat_sf"/>
</dbReference>
<dbReference type="CDD" id="cd01185">
    <property type="entry name" value="INTN1_C_like"/>
    <property type="match status" value="1"/>
</dbReference>
<keyword evidence="3" id="KW-0233">DNA recombination</keyword>
<name>A0AAP2DGV9_9BACT</name>
<comment type="caution">
    <text evidence="5">The sequence shown here is derived from an EMBL/GenBank/DDBJ whole genome shotgun (WGS) entry which is preliminary data.</text>
</comment>
<evidence type="ECO:0000256" key="2">
    <source>
        <dbReference type="ARBA" id="ARBA00023125"/>
    </source>
</evidence>
<dbReference type="PROSITE" id="PS51898">
    <property type="entry name" value="TYR_RECOMBINASE"/>
    <property type="match status" value="1"/>
</dbReference>
<dbReference type="EMBL" id="JAHESF010000003">
    <property type="protein sequence ID" value="MBT1696080.1"/>
    <property type="molecule type" value="Genomic_DNA"/>
</dbReference>
<comment type="similarity">
    <text evidence="1">Belongs to the 'phage' integrase family.</text>
</comment>
<evidence type="ECO:0000313" key="5">
    <source>
        <dbReference type="EMBL" id="MBT1696080.1"/>
    </source>
</evidence>
<reference evidence="5 6" key="1">
    <citation type="submission" date="2021-05" db="EMBL/GenBank/DDBJ databases">
        <title>A Polyphasic approach of four new species of the genus Ohtaekwangia: Ohtaekwangia histidinii sp. nov., Ohtaekwangia cretensis sp. nov., Ohtaekwangia indiensis sp. nov., Ohtaekwangia reichenbachii sp. nov. from diverse environment.</title>
        <authorList>
            <person name="Octaviana S."/>
        </authorList>
    </citation>
    <scope>NUCLEOTIDE SEQUENCE [LARGE SCALE GENOMIC DNA]</scope>
    <source>
        <strain evidence="5 6">PWU4</strain>
    </source>
</reference>
<gene>
    <name evidence="5" type="ORF">KK083_04275</name>
</gene>